<protein>
    <submittedName>
        <fullName evidence="1">Uncharacterized protein</fullName>
    </submittedName>
</protein>
<dbReference type="KEGG" id="ptm:GSPATT00018548001"/>
<dbReference type="Proteomes" id="UP000000600">
    <property type="component" value="Unassembled WGS sequence"/>
</dbReference>
<sequence>MALKSAAIFEKKDPFIKTQGADLVKELVQSISLKYIPIFAVLQKTVKTIVSKIKVIIQNYGQFILKMEMDLSLMAECELLMPHSQQLMMI</sequence>
<gene>
    <name evidence="1" type="ORF">GSPATT00018548001</name>
</gene>
<name>A0DMS7_PARTE</name>
<dbReference type="AlphaFoldDB" id="A0DMS7"/>
<dbReference type="RefSeq" id="XP_001451741.1">
    <property type="nucleotide sequence ID" value="XM_001451704.1"/>
</dbReference>
<accession>A0DMS7</accession>
<dbReference type="EMBL" id="CT868507">
    <property type="protein sequence ID" value="CAK84344.1"/>
    <property type="molecule type" value="Genomic_DNA"/>
</dbReference>
<evidence type="ECO:0000313" key="1">
    <source>
        <dbReference type="EMBL" id="CAK84344.1"/>
    </source>
</evidence>
<keyword evidence="2" id="KW-1185">Reference proteome</keyword>
<dbReference type="InParanoid" id="A0DMS7"/>
<evidence type="ECO:0000313" key="2">
    <source>
        <dbReference type="Proteomes" id="UP000000600"/>
    </source>
</evidence>
<reference evidence="1 2" key="1">
    <citation type="journal article" date="2006" name="Nature">
        <title>Global trends of whole-genome duplications revealed by the ciliate Paramecium tetraurelia.</title>
        <authorList>
            <consortium name="Genoscope"/>
            <person name="Aury J.-M."/>
            <person name="Jaillon O."/>
            <person name="Duret L."/>
            <person name="Noel B."/>
            <person name="Jubin C."/>
            <person name="Porcel B.M."/>
            <person name="Segurens B."/>
            <person name="Daubin V."/>
            <person name="Anthouard V."/>
            <person name="Aiach N."/>
            <person name="Arnaiz O."/>
            <person name="Billaut A."/>
            <person name="Beisson J."/>
            <person name="Blanc I."/>
            <person name="Bouhouche K."/>
            <person name="Camara F."/>
            <person name="Duharcourt S."/>
            <person name="Guigo R."/>
            <person name="Gogendeau D."/>
            <person name="Katinka M."/>
            <person name="Keller A.-M."/>
            <person name="Kissmehl R."/>
            <person name="Klotz C."/>
            <person name="Koll F."/>
            <person name="Le Moue A."/>
            <person name="Lepere C."/>
            <person name="Malinsky S."/>
            <person name="Nowacki M."/>
            <person name="Nowak J.K."/>
            <person name="Plattner H."/>
            <person name="Poulain J."/>
            <person name="Ruiz F."/>
            <person name="Serrano V."/>
            <person name="Zagulski M."/>
            <person name="Dessen P."/>
            <person name="Betermier M."/>
            <person name="Weissenbach J."/>
            <person name="Scarpelli C."/>
            <person name="Schachter V."/>
            <person name="Sperling L."/>
            <person name="Meyer E."/>
            <person name="Cohen J."/>
            <person name="Wincker P."/>
        </authorList>
    </citation>
    <scope>NUCLEOTIDE SEQUENCE [LARGE SCALE GENOMIC DNA]</scope>
    <source>
        <strain evidence="1 2">Stock d4-2</strain>
    </source>
</reference>
<dbReference type="HOGENOM" id="CLU_2445531_0_0_1"/>
<organism evidence="1 2">
    <name type="scientific">Paramecium tetraurelia</name>
    <dbReference type="NCBI Taxonomy" id="5888"/>
    <lineage>
        <taxon>Eukaryota</taxon>
        <taxon>Sar</taxon>
        <taxon>Alveolata</taxon>
        <taxon>Ciliophora</taxon>
        <taxon>Intramacronucleata</taxon>
        <taxon>Oligohymenophorea</taxon>
        <taxon>Peniculida</taxon>
        <taxon>Parameciidae</taxon>
        <taxon>Paramecium</taxon>
    </lineage>
</organism>
<proteinExistence type="predicted"/>
<dbReference type="GeneID" id="5037526"/>